<dbReference type="PANTHER" id="PTHR15887">
    <property type="entry name" value="TRANSMEMBRANE PROTEIN 69"/>
    <property type="match status" value="1"/>
</dbReference>
<feature type="transmembrane region" description="Helical" evidence="1">
    <location>
        <begin position="129"/>
        <end position="147"/>
    </location>
</feature>
<reference evidence="3" key="1">
    <citation type="submission" date="2019-02" db="EMBL/GenBank/DDBJ databases">
        <title>Complete genome sequence of Rhodoferax sp. Gr-4.</title>
        <authorList>
            <person name="Jin L."/>
        </authorList>
    </citation>
    <scope>NUCLEOTIDE SEQUENCE [LARGE SCALE GENOMIC DNA]</scope>
    <source>
        <strain evidence="3">Gr-4</strain>
    </source>
</reference>
<dbReference type="PANTHER" id="PTHR15887:SF1">
    <property type="entry name" value="TRANSMEMBRANE PROTEIN 69"/>
    <property type="match status" value="1"/>
</dbReference>
<gene>
    <name evidence="2" type="ORF">EXZ61_01410</name>
</gene>
<keyword evidence="1" id="KW-1133">Transmembrane helix</keyword>
<keyword evidence="3" id="KW-1185">Reference proteome</keyword>
<feature type="transmembrane region" description="Helical" evidence="1">
    <location>
        <begin position="12"/>
        <end position="35"/>
    </location>
</feature>
<dbReference type="RefSeq" id="WP_142808389.1">
    <property type="nucleotide sequence ID" value="NZ_CP036282.1"/>
</dbReference>
<keyword evidence="1" id="KW-0812">Transmembrane</keyword>
<sequence length="148" mass="15736">MNTPSTQRPNAAVLALGYAGLLPFVGCAVAMHLVAAEQQGRVLYALLSYGATIVSFLGAIHWGLAMREPHNRTLTWVWGVLPSLVAWLALLLPPVLGAYVLAAALWTCLAVDRQVYPRFALQGWLPMRLVLTCIASAACVLGAVALAA</sequence>
<evidence type="ECO:0000313" key="2">
    <source>
        <dbReference type="EMBL" id="QDL52936.1"/>
    </source>
</evidence>
<keyword evidence="1" id="KW-0472">Membrane</keyword>
<proteinExistence type="predicted"/>
<dbReference type="AlphaFoldDB" id="A0A515EJV8"/>
<evidence type="ECO:0000313" key="3">
    <source>
        <dbReference type="Proteomes" id="UP000317365"/>
    </source>
</evidence>
<dbReference type="Proteomes" id="UP000317365">
    <property type="component" value="Chromosome"/>
</dbReference>
<accession>A0A515EJV8</accession>
<protein>
    <submittedName>
        <fullName evidence="2">DUF3429 domain-containing protein</fullName>
    </submittedName>
</protein>
<dbReference type="Pfam" id="PF11911">
    <property type="entry name" value="DUF3429"/>
    <property type="match status" value="1"/>
</dbReference>
<feature type="transmembrane region" description="Helical" evidence="1">
    <location>
        <begin position="42"/>
        <end position="64"/>
    </location>
</feature>
<evidence type="ECO:0000256" key="1">
    <source>
        <dbReference type="SAM" id="Phobius"/>
    </source>
</evidence>
<feature type="transmembrane region" description="Helical" evidence="1">
    <location>
        <begin position="84"/>
        <end position="109"/>
    </location>
</feature>
<reference evidence="3" key="2">
    <citation type="journal article" date="2020" name="Int. J. Syst. Evol. Microbiol.">
        <title>Genomic insights into a novel species Rhodoferax aquaticus sp. nov., isolated from freshwater.</title>
        <authorList>
            <person name="Li T."/>
            <person name="Zhuo Y."/>
            <person name="Jin C.Z."/>
            <person name="Wu X."/>
            <person name="Ko S.R."/>
            <person name="Jin F.J."/>
            <person name="Ahn C.Y."/>
            <person name="Oh H.M."/>
            <person name="Lee H.G."/>
            <person name="Jin L."/>
        </authorList>
    </citation>
    <scope>NUCLEOTIDE SEQUENCE [LARGE SCALE GENOMIC DNA]</scope>
    <source>
        <strain evidence="3">Gr-4</strain>
    </source>
</reference>
<name>A0A515EJV8_9BURK</name>
<dbReference type="EMBL" id="CP036282">
    <property type="protein sequence ID" value="QDL52936.1"/>
    <property type="molecule type" value="Genomic_DNA"/>
</dbReference>
<organism evidence="2 3">
    <name type="scientific">Rhodoferax aquaticus</name>
    <dbReference type="NCBI Taxonomy" id="2527691"/>
    <lineage>
        <taxon>Bacteria</taxon>
        <taxon>Pseudomonadati</taxon>
        <taxon>Pseudomonadota</taxon>
        <taxon>Betaproteobacteria</taxon>
        <taxon>Burkholderiales</taxon>
        <taxon>Comamonadaceae</taxon>
        <taxon>Rhodoferax</taxon>
    </lineage>
</organism>
<dbReference type="KEGG" id="rhg:EXZ61_01410"/>
<dbReference type="InterPro" id="IPR021836">
    <property type="entry name" value="DUF3429"/>
</dbReference>